<proteinExistence type="predicted"/>
<dbReference type="Proteomes" id="UP001202922">
    <property type="component" value="Unassembled WGS sequence"/>
</dbReference>
<evidence type="ECO:0000313" key="2">
    <source>
        <dbReference type="EMBL" id="MCH6471414.1"/>
    </source>
</evidence>
<protein>
    <submittedName>
        <fullName evidence="2">Uncharacterized protein</fullName>
    </submittedName>
</protein>
<organism evidence="2 3">
    <name type="scientific">Sinomonas terrae</name>
    <dbReference type="NCBI Taxonomy" id="2908838"/>
    <lineage>
        <taxon>Bacteria</taxon>
        <taxon>Bacillati</taxon>
        <taxon>Actinomycetota</taxon>
        <taxon>Actinomycetes</taxon>
        <taxon>Micrococcales</taxon>
        <taxon>Micrococcaceae</taxon>
        <taxon>Sinomonas</taxon>
    </lineage>
</organism>
<reference evidence="2 3" key="1">
    <citation type="submission" date="2022-03" db="EMBL/GenBank/DDBJ databases">
        <title>Sinomonas sp. isolated from a soil.</title>
        <authorList>
            <person name="Han J."/>
            <person name="Kim D.-U."/>
        </authorList>
    </citation>
    <scope>NUCLEOTIDE SEQUENCE [LARGE SCALE GENOMIC DNA]</scope>
    <source>
        <strain evidence="2 3">5-5</strain>
    </source>
</reference>
<feature type="transmembrane region" description="Helical" evidence="1">
    <location>
        <begin position="115"/>
        <end position="137"/>
    </location>
</feature>
<feature type="transmembrane region" description="Helical" evidence="1">
    <location>
        <begin position="42"/>
        <end position="61"/>
    </location>
</feature>
<keyword evidence="1" id="KW-0472">Membrane</keyword>
<dbReference type="RefSeq" id="WP_241055190.1">
    <property type="nucleotide sequence ID" value="NZ_JAKZBV010000001.1"/>
</dbReference>
<sequence length="149" mass="15764">MTTAPGSGRPALEDGGADRDAGALTTAVVAAGAAFMAQPGDWTFLSVILGIAFLLVLLAYHRPRTGRLTVQSVVVRAAFAGTAALSLGIAVGYPIQLAAEAAGLRKPDEIATDWISWGWFPAMLVIFWVEPQIVKALMRRAPKLRRHAA</sequence>
<evidence type="ECO:0000256" key="1">
    <source>
        <dbReference type="SAM" id="Phobius"/>
    </source>
</evidence>
<comment type="caution">
    <text evidence="2">The sequence shown here is derived from an EMBL/GenBank/DDBJ whole genome shotgun (WGS) entry which is preliminary data.</text>
</comment>
<accession>A0ABS9U3Y5</accession>
<name>A0ABS9U3Y5_9MICC</name>
<keyword evidence="3" id="KW-1185">Reference proteome</keyword>
<feature type="transmembrane region" description="Helical" evidence="1">
    <location>
        <begin position="73"/>
        <end position="95"/>
    </location>
</feature>
<gene>
    <name evidence="2" type="ORF">L0M17_15745</name>
</gene>
<keyword evidence="1" id="KW-0812">Transmembrane</keyword>
<keyword evidence="1" id="KW-1133">Transmembrane helix</keyword>
<evidence type="ECO:0000313" key="3">
    <source>
        <dbReference type="Proteomes" id="UP001202922"/>
    </source>
</evidence>
<dbReference type="EMBL" id="JAKZBV010000001">
    <property type="protein sequence ID" value="MCH6471414.1"/>
    <property type="molecule type" value="Genomic_DNA"/>
</dbReference>